<organism evidence="5 6">
    <name type="scientific">Capsicum baccatum</name>
    <name type="common">Peruvian pepper</name>
    <dbReference type="NCBI Taxonomy" id="33114"/>
    <lineage>
        <taxon>Eukaryota</taxon>
        <taxon>Viridiplantae</taxon>
        <taxon>Streptophyta</taxon>
        <taxon>Embryophyta</taxon>
        <taxon>Tracheophyta</taxon>
        <taxon>Spermatophyta</taxon>
        <taxon>Magnoliopsida</taxon>
        <taxon>eudicotyledons</taxon>
        <taxon>Gunneridae</taxon>
        <taxon>Pentapetalae</taxon>
        <taxon>asterids</taxon>
        <taxon>lamiids</taxon>
        <taxon>Solanales</taxon>
        <taxon>Solanaceae</taxon>
        <taxon>Solanoideae</taxon>
        <taxon>Capsiceae</taxon>
        <taxon>Capsicum</taxon>
    </lineage>
</organism>
<dbReference type="Pfam" id="PF02902">
    <property type="entry name" value="Peptidase_C48"/>
    <property type="match status" value="1"/>
</dbReference>
<gene>
    <name evidence="5" type="ORF">CQW23_03712</name>
</gene>
<dbReference type="SUPFAM" id="SSF54001">
    <property type="entry name" value="Cysteine proteinases"/>
    <property type="match status" value="1"/>
</dbReference>
<dbReference type="InterPro" id="IPR038765">
    <property type="entry name" value="Papain-like_cys_pep_sf"/>
</dbReference>
<evidence type="ECO:0000256" key="1">
    <source>
        <dbReference type="ARBA" id="ARBA00005234"/>
    </source>
</evidence>
<dbReference type="OrthoDB" id="1305350at2759"/>
<feature type="domain" description="Ubiquitin-like protease family profile" evidence="4">
    <location>
        <begin position="299"/>
        <end position="517"/>
    </location>
</feature>
<keyword evidence="2" id="KW-0645">Protease</keyword>
<comment type="caution">
    <text evidence="5">The sequence shown here is derived from an EMBL/GenBank/DDBJ whole genome shotgun (WGS) entry which is preliminary data.</text>
</comment>
<comment type="similarity">
    <text evidence="1">Belongs to the peptidase C48 family.</text>
</comment>
<protein>
    <recommendedName>
        <fullName evidence="4">Ubiquitin-like protease family profile domain-containing protein</fullName>
    </recommendedName>
</protein>
<dbReference type="Gene3D" id="3.40.395.10">
    <property type="entry name" value="Adenoviral Proteinase, Chain A"/>
    <property type="match status" value="1"/>
</dbReference>
<evidence type="ECO:0000313" key="6">
    <source>
        <dbReference type="Proteomes" id="UP000224567"/>
    </source>
</evidence>
<evidence type="ECO:0000256" key="2">
    <source>
        <dbReference type="ARBA" id="ARBA00022670"/>
    </source>
</evidence>
<evidence type="ECO:0000259" key="4">
    <source>
        <dbReference type="PROSITE" id="PS50600"/>
    </source>
</evidence>
<dbReference type="Proteomes" id="UP000224567">
    <property type="component" value="Unassembled WGS sequence"/>
</dbReference>
<dbReference type="PROSITE" id="PS50600">
    <property type="entry name" value="ULP_PROTEASE"/>
    <property type="match status" value="1"/>
</dbReference>
<dbReference type="PANTHER" id="PTHR31470:SF40">
    <property type="entry name" value="UBIQUITIN-LIKE PROTEASE FAMILY PROFILE DOMAIN-CONTAINING PROTEIN"/>
    <property type="match status" value="1"/>
</dbReference>
<reference evidence="5 6" key="1">
    <citation type="journal article" date="2017" name="Genome Biol.">
        <title>New reference genome sequences of hot pepper reveal the massive evolution of plant disease-resistance genes by retroduplication.</title>
        <authorList>
            <person name="Kim S."/>
            <person name="Park J."/>
            <person name="Yeom S.I."/>
            <person name="Kim Y.M."/>
            <person name="Seo E."/>
            <person name="Kim K.T."/>
            <person name="Kim M.S."/>
            <person name="Lee J.M."/>
            <person name="Cheong K."/>
            <person name="Shin H.S."/>
            <person name="Kim S.B."/>
            <person name="Han K."/>
            <person name="Lee J."/>
            <person name="Park M."/>
            <person name="Lee H.A."/>
            <person name="Lee H.Y."/>
            <person name="Lee Y."/>
            <person name="Oh S."/>
            <person name="Lee J.H."/>
            <person name="Choi E."/>
            <person name="Choi E."/>
            <person name="Lee S.E."/>
            <person name="Jeon J."/>
            <person name="Kim H."/>
            <person name="Choi G."/>
            <person name="Song H."/>
            <person name="Lee J."/>
            <person name="Lee S.C."/>
            <person name="Kwon J.K."/>
            <person name="Lee H.Y."/>
            <person name="Koo N."/>
            <person name="Hong Y."/>
            <person name="Kim R.W."/>
            <person name="Kang W.H."/>
            <person name="Huh J.H."/>
            <person name="Kang B.C."/>
            <person name="Yang T.J."/>
            <person name="Lee Y.H."/>
            <person name="Bennetzen J.L."/>
            <person name="Choi D."/>
        </authorList>
    </citation>
    <scope>NUCLEOTIDE SEQUENCE [LARGE SCALE GENOMIC DNA]</scope>
    <source>
        <strain evidence="6">cv. PBC81</strain>
    </source>
</reference>
<accession>A0A2G2XCK0</accession>
<sequence>MNAKDITFCMVDGVNSRCLACGFGDSVANKTNIEIDSQHLIPDELLQSINLDYNFSEKIVHHDDRITDEKLDNTNLSDSQFTIPDELLPSLNTYRRESIMRHPLKTSEEEQIDEHFNDKKSESVVQDHCQENKENVGSSSKADMHGEVDLGMEEQIMKTPKIQELTTDEQRDETVLPDSQDIIPDDLLPNLNVYSSKNIIVHPSANRELQTPIPKLRIRRPSKFKESPYTMKFGSAAESSEGHIRIFPQKHPFIYHPIDEIVDTKIVNKFIDWISEDLHKVHAKRKENADHYKRGKSTIPMMHFRIETVEDKNWFYKIGFPDQSWTDLHIDVCFYYLRKKLKYDPNRSYKFSTVDCNFMNIIRSIHDVYSADAENLTAGGHVAHLNEYINEFRLHAAMPWHTVEDIYIPVNIKEKYHWVLAILSFSERSIFLYDSYESYDHYSIVLDAIEKLVAVIPLCLKHCDFYIKKGIHVENHPRYKDKDSSDNFDVLFQESLPQQPSGSLYCGVYMVTYAECLSYGHKILANEFDPNALHTRYAALLWDYGTRKQGINAHSDVEAPLRPPRQSRITSVTEIFDV</sequence>
<dbReference type="EMBL" id="MLFT02000002">
    <property type="protein sequence ID" value="PHT55226.1"/>
    <property type="molecule type" value="Genomic_DNA"/>
</dbReference>
<evidence type="ECO:0000313" key="5">
    <source>
        <dbReference type="EMBL" id="PHT55226.1"/>
    </source>
</evidence>
<keyword evidence="6" id="KW-1185">Reference proteome</keyword>
<name>A0A2G2XCK0_CAPBA</name>
<keyword evidence="3" id="KW-0378">Hydrolase</keyword>
<evidence type="ECO:0000256" key="3">
    <source>
        <dbReference type="ARBA" id="ARBA00022801"/>
    </source>
</evidence>
<dbReference type="GO" id="GO:0006508">
    <property type="term" value="P:proteolysis"/>
    <property type="evidence" value="ECO:0007669"/>
    <property type="project" value="UniProtKB-KW"/>
</dbReference>
<reference evidence="6" key="2">
    <citation type="journal article" date="2017" name="J. Anim. Genet.">
        <title>Multiple reference genome sequences of hot pepper reveal the massive evolution of plant disease resistance genes by retroduplication.</title>
        <authorList>
            <person name="Kim S."/>
            <person name="Park J."/>
            <person name="Yeom S.-I."/>
            <person name="Kim Y.-M."/>
            <person name="Seo E."/>
            <person name="Kim K.-T."/>
            <person name="Kim M.-S."/>
            <person name="Lee J.M."/>
            <person name="Cheong K."/>
            <person name="Shin H.-S."/>
            <person name="Kim S.-B."/>
            <person name="Han K."/>
            <person name="Lee J."/>
            <person name="Park M."/>
            <person name="Lee H.-A."/>
            <person name="Lee H.-Y."/>
            <person name="Lee Y."/>
            <person name="Oh S."/>
            <person name="Lee J.H."/>
            <person name="Choi E."/>
            <person name="Choi E."/>
            <person name="Lee S.E."/>
            <person name="Jeon J."/>
            <person name="Kim H."/>
            <person name="Choi G."/>
            <person name="Song H."/>
            <person name="Lee J."/>
            <person name="Lee S.-C."/>
            <person name="Kwon J.-K."/>
            <person name="Lee H.-Y."/>
            <person name="Koo N."/>
            <person name="Hong Y."/>
            <person name="Kim R.W."/>
            <person name="Kang W.-H."/>
            <person name="Huh J.H."/>
            <person name="Kang B.-C."/>
            <person name="Yang T.-J."/>
            <person name="Lee Y.-H."/>
            <person name="Bennetzen J.L."/>
            <person name="Choi D."/>
        </authorList>
    </citation>
    <scope>NUCLEOTIDE SEQUENCE [LARGE SCALE GENOMIC DNA]</scope>
    <source>
        <strain evidence="6">cv. PBC81</strain>
    </source>
</reference>
<dbReference type="PANTHER" id="PTHR31470">
    <property type="entry name" value="CYSTEINE PROTEINASES SUPERFAMILY PROTEIN-RELATED-RELATED"/>
    <property type="match status" value="1"/>
</dbReference>
<dbReference type="AlphaFoldDB" id="A0A2G2XCK0"/>
<proteinExistence type="inferred from homology"/>
<dbReference type="InterPro" id="IPR003653">
    <property type="entry name" value="Peptidase_C48_C"/>
</dbReference>
<dbReference type="GO" id="GO:0008234">
    <property type="term" value="F:cysteine-type peptidase activity"/>
    <property type="evidence" value="ECO:0007669"/>
    <property type="project" value="InterPro"/>
</dbReference>